<proteinExistence type="predicted"/>
<keyword evidence="2" id="KW-1185">Reference proteome</keyword>
<organism evidence="1 2">
    <name type="scientific">Dreissena polymorpha</name>
    <name type="common">Zebra mussel</name>
    <name type="synonym">Mytilus polymorpha</name>
    <dbReference type="NCBI Taxonomy" id="45954"/>
    <lineage>
        <taxon>Eukaryota</taxon>
        <taxon>Metazoa</taxon>
        <taxon>Spiralia</taxon>
        <taxon>Lophotrochozoa</taxon>
        <taxon>Mollusca</taxon>
        <taxon>Bivalvia</taxon>
        <taxon>Autobranchia</taxon>
        <taxon>Heteroconchia</taxon>
        <taxon>Euheterodonta</taxon>
        <taxon>Imparidentia</taxon>
        <taxon>Neoheterodontei</taxon>
        <taxon>Myida</taxon>
        <taxon>Dreissenoidea</taxon>
        <taxon>Dreissenidae</taxon>
        <taxon>Dreissena</taxon>
    </lineage>
</organism>
<dbReference type="AlphaFoldDB" id="A0A9D4HD42"/>
<gene>
    <name evidence="1" type="ORF">DPMN_073295</name>
</gene>
<dbReference type="Proteomes" id="UP000828390">
    <property type="component" value="Unassembled WGS sequence"/>
</dbReference>
<evidence type="ECO:0000313" key="2">
    <source>
        <dbReference type="Proteomes" id="UP000828390"/>
    </source>
</evidence>
<accession>A0A9D4HD42</accession>
<evidence type="ECO:0000313" key="1">
    <source>
        <dbReference type="EMBL" id="KAH3713503.1"/>
    </source>
</evidence>
<reference evidence="1" key="2">
    <citation type="submission" date="2020-11" db="EMBL/GenBank/DDBJ databases">
        <authorList>
            <person name="McCartney M.A."/>
            <person name="Auch B."/>
            <person name="Kono T."/>
            <person name="Mallez S."/>
            <person name="Becker A."/>
            <person name="Gohl D.M."/>
            <person name="Silverstein K.A.T."/>
            <person name="Koren S."/>
            <person name="Bechman K.B."/>
            <person name="Herman A."/>
            <person name="Abrahante J.E."/>
            <person name="Garbe J."/>
        </authorList>
    </citation>
    <scope>NUCLEOTIDE SEQUENCE</scope>
    <source>
        <strain evidence="1">Duluth1</strain>
        <tissue evidence="1">Whole animal</tissue>
    </source>
</reference>
<name>A0A9D4HD42_DREPO</name>
<protein>
    <submittedName>
        <fullName evidence="1">Uncharacterized protein</fullName>
    </submittedName>
</protein>
<sequence>MLRTEDTRQEMMLSRIESMVKQTCKMTKVKVHSWNELNKRKKDKDTSQQQLNQIKALKALKMFAIA</sequence>
<dbReference type="EMBL" id="JAIWYP010000014">
    <property type="protein sequence ID" value="KAH3713503.1"/>
    <property type="molecule type" value="Genomic_DNA"/>
</dbReference>
<reference evidence="1" key="1">
    <citation type="journal article" date="2019" name="bioRxiv">
        <title>The Genome of the Zebra Mussel, Dreissena polymorpha: A Resource for Invasive Species Research.</title>
        <authorList>
            <person name="McCartney M.A."/>
            <person name="Auch B."/>
            <person name="Kono T."/>
            <person name="Mallez S."/>
            <person name="Zhang Y."/>
            <person name="Obille A."/>
            <person name="Becker A."/>
            <person name="Abrahante J.E."/>
            <person name="Garbe J."/>
            <person name="Badalamenti J.P."/>
            <person name="Herman A."/>
            <person name="Mangelson H."/>
            <person name="Liachko I."/>
            <person name="Sullivan S."/>
            <person name="Sone E.D."/>
            <person name="Koren S."/>
            <person name="Silverstein K.A.T."/>
            <person name="Beckman K.B."/>
            <person name="Gohl D.M."/>
        </authorList>
    </citation>
    <scope>NUCLEOTIDE SEQUENCE</scope>
    <source>
        <strain evidence="1">Duluth1</strain>
        <tissue evidence="1">Whole animal</tissue>
    </source>
</reference>
<comment type="caution">
    <text evidence="1">The sequence shown here is derived from an EMBL/GenBank/DDBJ whole genome shotgun (WGS) entry which is preliminary data.</text>
</comment>